<gene>
    <name evidence="2" type="ORF">MM171A01224_0006</name>
</gene>
<keyword evidence="2" id="KW-0255">Endonuclease</keyword>
<dbReference type="PANTHER" id="PTHR12110">
    <property type="entry name" value="HYDROXYPYRUVATE ISOMERASE"/>
    <property type="match status" value="1"/>
</dbReference>
<dbReference type="AlphaFoldDB" id="A0A6M3LWX6"/>
<keyword evidence="2" id="KW-0378">Hydrolase</keyword>
<dbReference type="PANTHER" id="PTHR12110:SF21">
    <property type="entry name" value="XYLOSE ISOMERASE-LIKE TIM BARREL DOMAIN-CONTAINING PROTEIN"/>
    <property type="match status" value="1"/>
</dbReference>
<name>A0A6M3LWX6_9ZZZZ</name>
<evidence type="ECO:0000313" key="2">
    <source>
        <dbReference type="EMBL" id="QJA99283.1"/>
    </source>
</evidence>
<dbReference type="InterPro" id="IPR036237">
    <property type="entry name" value="Xyl_isomerase-like_sf"/>
</dbReference>
<keyword evidence="2" id="KW-0540">Nuclease</keyword>
<dbReference type="Pfam" id="PF01261">
    <property type="entry name" value="AP_endonuc_2"/>
    <property type="match status" value="1"/>
</dbReference>
<feature type="domain" description="Xylose isomerase-like TIM barrel" evidence="1">
    <location>
        <begin position="43"/>
        <end position="259"/>
    </location>
</feature>
<sequence>MYYSTSCLSDRYGLSQILDIYDKCGIKNVELGVCNEPDIDLNILKNYDFNYIVHHYFPPPKYPFIINLASQNEQIRDKSVFQIIKSIDFCTDFGINLFSFHAGFRIDPDLNFKFIPENIPDYETSFNTFKESVLQIVDHAERCGVKVAIENNVIQEHNLVDGENKLLLMCELWEFKRLFDEIRSDNLGILLDLGHLKINSNILNFDREEFIESFHNKTFAVHLHENNGRVDQHRCVKFSDWSFDMVDKYFYNDVPCILECQYGIPARVKYPIS</sequence>
<dbReference type="EMBL" id="MT143640">
    <property type="protein sequence ID" value="QJA99283.1"/>
    <property type="molecule type" value="Genomic_DNA"/>
</dbReference>
<evidence type="ECO:0000259" key="1">
    <source>
        <dbReference type="Pfam" id="PF01261"/>
    </source>
</evidence>
<proteinExistence type="predicted"/>
<dbReference type="SUPFAM" id="SSF51658">
    <property type="entry name" value="Xylose isomerase-like"/>
    <property type="match status" value="1"/>
</dbReference>
<protein>
    <submittedName>
        <fullName evidence="2">Putative endonuclease</fullName>
    </submittedName>
</protein>
<dbReference type="GO" id="GO:0004519">
    <property type="term" value="F:endonuclease activity"/>
    <property type="evidence" value="ECO:0007669"/>
    <property type="project" value="UniProtKB-KW"/>
</dbReference>
<organism evidence="2">
    <name type="scientific">viral metagenome</name>
    <dbReference type="NCBI Taxonomy" id="1070528"/>
    <lineage>
        <taxon>unclassified sequences</taxon>
        <taxon>metagenomes</taxon>
        <taxon>organismal metagenomes</taxon>
    </lineage>
</organism>
<reference evidence="2" key="1">
    <citation type="submission" date="2020-03" db="EMBL/GenBank/DDBJ databases">
        <title>The deep terrestrial virosphere.</title>
        <authorList>
            <person name="Holmfeldt K."/>
            <person name="Nilsson E."/>
            <person name="Simone D."/>
            <person name="Lopez-Fernandez M."/>
            <person name="Wu X."/>
            <person name="de Brujin I."/>
            <person name="Lundin D."/>
            <person name="Andersson A."/>
            <person name="Bertilsson S."/>
            <person name="Dopson M."/>
        </authorList>
    </citation>
    <scope>NUCLEOTIDE SEQUENCE</scope>
    <source>
        <strain evidence="2">MM171A01224</strain>
    </source>
</reference>
<dbReference type="InterPro" id="IPR050312">
    <property type="entry name" value="IolE/XylAMocC-like"/>
</dbReference>
<dbReference type="InterPro" id="IPR013022">
    <property type="entry name" value="Xyl_isomerase-like_TIM-brl"/>
</dbReference>
<dbReference type="Gene3D" id="3.20.20.150">
    <property type="entry name" value="Divalent-metal-dependent TIM barrel enzymes"/>
    <property type="match status" value="1"/>
</dbReference>
<accession>A0A6M3LWX6</accession>